<keyword evidence="3" id="KW-1133">Transmembrane helix</keyword>
<evidence type="ECO:0000256" key="1">
    <source>
        <dbReference type="ARBA" id="ARBA00022723"/>
    </source>
</evidence>
<evidence type="ECO:0000313" key="6">
    <source>
        <dbReference type="Proteomes" id="UP000009872"/>
    </source>
</evidence>
<feature type="domain" description="Calcineurin-like phosphoesterase" evidence="4">
    <location>
        <begin position="151"/>
        <end position="330"/>
    </location>
</feature>
<gene>
    <name evidence="5" type="ORF">HMPREF9447_03699</name>
</gene>
<dbReference type="InterPro" id="IPR004843">
    <property type="entry name" value="Calcineurin-like_PHP"/>
</dbReference>
<name>K9DWQ6_9BACE</name>
<feature type="transmembrane region" description="Helical" evidence="3">
    <location>
        <begin position="7"/>
        <end position="25"/>
    </location>
</feature>
<keyword evidence="1" id="KW-0479">Metal-binding</keyword>
<evidence type="ECO:0000256" key="3">
    <source>
        <dbReference type="SAM" id="Phobius"/>
    </source>
</evidence>
<keyword evidence="6" id="KW-1185">Reference proteome</keyword>
<keyword evidence="3" id="KW-0812">Transmembrane</keyword>
<sequence length="406" mass="46476">MHRITLLLILFLLIPDVYIYFMYILRKTKNIWLRIAHWIPTVLLIAGYFLLMHGIGENAMAHHAQAIGRLAICVFLFAIPKTIFMICSLVGLPFHYLLRWPRSPFTAIGLVLGVVSFFNILYGTLVGISKFEVKEVEFHHPNLPKAFDGYRIVQLSDIHIGSWIENEKPIQELVELVNEQNPDLIVFTGDLVNQRSCELEGFQNTLSQLHARDGVYSILGNHDYGSYYRWKNLKEQVNNIDNLVREEKAMGWKLLNNEHDILYHQGDSIALIGVENDGEPPFSQFADLKKAAEGTDGMFRVLLSHNPTHWRREVLPNTDIELMLAGHTHAMQAIMFGHSLASLIYPEWGGLYTEGERGLYVNIGIGYVGLPFRFGAWPEITVITLRNSKHETYRCSQADLKNRFGK</sequence>
<dbReference type="HOGENOM" id="CLU_025443_6_0_10"/>
<evidence type="ECO:0000256" key="2">
    <source>
        <dbReference type="ARBA" id="ARBA00022801"/>
    </source>
</evidence>
<dbReference type="RefSeq" id="WP_009131224.1">
    <property type="nucleotide sequence ID" value="NZ_JH992943.1"/>
</dbReference>
<feature type="transmembrane region" description="Helical" evidence="3">
    <location>
        <begin position="72"/>
        <end position="98"/>
    </location>
</feature>
<dbReference type="PANTHER" id="PTHR31302:SF31">
    <property type="entry name" value="PHOSPHODIESTERASE YAEI"/>
    <property type="match status" value="1"/>
</dbReference>
<dbReference type="EMBL" id="ADLF01000015">
    <property type="protein sequence ID" value="EKU89374.1"/>
    <property type="molecule type" value="Genomic_DNA"/>
</dbReference>
<dbReference type="InterPro" id="IPR029052">
    <property type="entry name" value="Metallo-depent_PP-like"/>
</dbReference>
<dbReference type="SUPFAM" id="SSF56300">
    <property type="entry name" value="Metallo-dependent phosphatases"/>
    <property type="match status" value="1"/>
</dbReference>
<protein>
    <recommendedName>
        <fullName evidence="4">Calcineurin-like phosphoesterase domain-containing protein</fullName>
    </recommendedName>
</protein>
<dbReference type="OrthoDB" id="9780884at2"/>
<dbReference type="PATRIC" id="fig|742727.4.peg.3769"/>
<reference evidence="5 6" key="1">
    <citation type="submission" date="2012-09" db="EMBL/GenBank/DDBJ databases">
        <title>The Genome Sequence of Bacteroides oleiciplenus YIT 12058.</title>
        <authorList>
            <consortium name="The Broad Institute Genome Sequencing Platform"/>
            <person name="Earl A."/>
            <person name="Ward D."/>
            <person name="Feldgarden M."/>
            <person name="Gevers D."/>
            <person name="Morotomi M."/>
            <person name="Walker B."/>
            <person name="Young S.K."/>
            <person name="Zeng Q."/>
            <person name="Gargeya S."/>
            <person name="Fitzgerald M."/>
            <person name="Haas B."/>
            <person name="Abouelleil A."/>
            <person name="Alvarado L."/>
            <person name="Arachchi H.M."/>
            <person name="Berlin A.M."/>
            <person name="Chapman S.B."/>
            <person name="Goldberg J."/>
            <person name="Griggs A."/>
            <person name="Gujja S."/>
            <person name="Hansen M."/>
            <person name="Howarth C."/>
            <person name="Imamovic A."/>
            <person name="Larimer J."/>
            <person name="McCowen C."/>
            <person name="Montmayeur A."/>
            <person name="Murphy C."/>
            <person name="Neiman D."/>
            <person name="Pearson M."/>
            <person name="Priest M."/>
            <person name="Roberts A."/>
            <person name="Saif S."/>
            <person name="Shea T."/>
            <person name="Sisk P."/>
            <person name="Sykes S."/>
            <person name="Wortman J."/>
            <person name="Nusbaum C."/>
            <person name="Birren B."/>
        </authorList>
    </citation>
    <scope>NUCLEOTIDE SEQUENCE [LARGE SCALE GENOMIC DNA]</scope>
    <source>
        <strain evidence="5 6">YIT 12058</strain>
    </source>
</reference>
<dbReference type="CDD" id="cd07385">
    <property type="entry name" value="MPP_YkuE_C"/>
    <property type="match status" value="1"/>
</dbReference>
<dbReference type="GO" id="GO:0008758">
    <property type="term" value="F:UDP-2,3-diacylglucosamine hydrolase activity"/>
    <property type="evidence" value="ECO:0007669"/>
    <property type="project" value="TreeGrafter"/>
</dbReference>
<dbReference type="AlphaFoldDB" id="K9DWQ6"/>
<accession>K9DWQ6</accession>
<keyword evidence="3" id="KW-0472">Membrane</keyword>
<keyword evidence="2" id="KW-0378">Hydrolase</keyword>
<feature type="transmembrane region" description="Helical" evidence="3">
    <location>
        <begin position="31"/>
        <end position="51"/>
    </location>
</feature>
<evidence type="ECO:0000313" key="5">
    <source>
        <dbReference type="EMBL" id="EKU89374.1"/>
    </source>
</evidence>
<dbReference type="eggNOG" id="COG1408">
    <property type="taxonomic scope" value="Bacteria"/>
</dbReference>
<proteinExistence type="predicted"/>
<dbReference type="InterPro" id="IPR051158">
    <property type="entry name" value="Metallophosphoesterase_sf"/>
</dbReference>
<organism evidence="5 6">
    <name type="scientific">Bacteroides oleiciplenus YIT 12058</name>
    <dbReference type="NCBI Taxonomy" id="742727"/>
    <lineage>
        <taxon>Bacteria</taxon>
        <taxon>Pseudomonadati</taxon>
        <taxon>Bacteroidota</taxon>
        <taxon>Bacteroidia</taxon>
        <taxon>Bacteroidales</taxon>
        <taxon>Bacteroidaceae</taxon>
        <taxon>Bacteroides</taxon>
    </lineage>
</organism>
<dbReference type="STRING" id="742727.HMPREF9447_03699"/>
<dbReference type="GO" id="GO:0046872">
    <property type="term" value="F:metal ion binding"/>
    <property type="evidence" value="ECO:0007669"/>
    <property type="project" value="UniProtKB-KW"/>
</dbReference>
<dbReference type="Proteomes" id="UP000009872">
    <property type="component" value="Unassembled WGS sequence"/>
</dbReference>
<dbReference type="PANTHER" id="PTHR31302">
    <property type="entry name" value="TRANSMEMBRANE PROTEIN WITH METALLOPHOSPHOESTERASE DOMAIN-RELATED"/>
    <property type="match status" value="1"/>
</dbReference>
<dbReference type="GO" id="GO:0016020">
    <property type="term" value="C:membrane"/>
    <property type="evidence" value="ECO:0007669"/>
    <property type="project" value="GOC"/>
</dbReference>
<dbReference type="GO" id="GO:0009245">
    <property type="term" value="P:lipid A biosynthetic process"/>
    <property type="evidence" value="ECO:0007669"/>
    <property type="project" value="TreeGrafter"/>
</dbReference>
<dbReference type="Pfam" id="PF00149">
    <property type="entry name" value="Metallophos"/>
    <property type="match status" value="1"/>
</dbReference>
<evidence type="ECO:0000259" key="4">
    <source>
        <dbReference type="Pfam" id="PF00149"/>
    </source>
</evidence>
<feature type="transmembrane region" description="Helical" evidence="3">
    <location>
        <begin position="104"/>
        <end position="125"/>
    </location>
</feature>
<dbReference type="Gene3D" id="3.60.21.10">
    <property type="match status" value="1"/>
</dbReference>
<comment type="caution">
    <text evidence="5">The sequence shown here is derived from an EMBL/GenBank/DDBJ whole genome shotgun (WGS) entry which is preliminary data.</text>
</comment>